<protein>
    <recommendedName>
        <fullName evidence="2">CopG family transcriptional regulator</fullName>
    </recommendedName>
</protein>
<evidence type="ECO:0008006" key="2">
    <source>
        <dbReference type="Google" id="ProtNLM"/>
    </source>
</evidence>
<reference evidence="1" key="1">
    <citation type="submission" date="2020-01" db="EMBL/GenBank/DDBJ databases">
        <authorList>
            <person name="Meier V. D."/>
            <person name="Meier V D."/>
        </authorList>
    </citation>
    <scope>NUCLEOTIDE SEQUENCE</scope>
    <source>
        <strain evidence="1">HLG_WM_MAG_03</strain>
    </source>
</reference>
<accession>A0A6S6SEM2</accession>
<sequence>MNFALRIPDYYKEEIEILKGDVSINQFIVNALAEKIASLKTLDYLEERAKRASIEDMFEIMNKVPDVEPESRDKI</sequence>
<evidence type="ECO:0000313" key="1">
    <source>
        <dbReference type="EMBL" id="CAA6801742.1"/>
    </source>
</evidence>
<name>A0A6S6SEM2_9BACT</name>
<organism evidence="1">
    <name type="scientific">uncultured Sulfurovum sp</name>
    <dbReference type="NCBI Taxonomy" id="269237"/>
    <lineage>
        <taxon>Bacteria</taxon>
        <taxon>Pseudomonadati</taxon>
        <taxon>Campylobacterota</taxon>
        <taxon>Epsilonproteobacteria</taxon>
        <taxon>Campylobacterales</taxon>
        <taxon>Sulfurovaceae</taxon>
        <taxon>Sulfurovum</taxon>
        <taxon>environmental samples</taxon>
    </lineage>
</organism>
<dbReference type="AlphaFoldDB" id="A0A6S6SEM2"/>
<dbReference type="EMBL" id="CACVAR010000090">
    <property type="protein sequence ID" value="CAA6801742.1"/>
    <property type="molecule type" value="Genomic_DNA"/>
</dbReference>
<proteinExistence type="predicted"/>
<gene>
    <name evidence="1" type="ORF">HELGO_WM83007</name>
</gene>